<sequence>MLIIGLTGSIATGKSTVSNRLKEQGIPVVDADLIAKHIVDKGKPAYNKIVKCFGPLSDNLLQQDGEINRQELGKLVFGPANKSNLQKLNSITHPKVGWEMILEVIKCYIKGYDMVVLDVPLLFEANFHYYCGTVINVICDEDLQLSRLLVRNPQLSESEAQKRIGSQMSMSSKSSLSNIVIENNGSLEELYASVDGIVKDIKPNKLWSTTEWFIFPFGLVVGAVRYFQNVWKYKQMKKID</sequence>
<dbReference type="CDD" id="cd02022">
    <property type="entry name" value="DPCK"/>
    <property type="match status" value="1"/>
</dbReference>
<keyword evidence="3" id="KW-0808">Transferase</keyword>
<dbReference type="GO" id="GO:0015937">
    <property type="term" value="P:coenzyme A biosynthetic process"/>
    <property type="evidence" value="ECO:0007669"/>
    <property type="project" value="InterPro"/>
</dbReference>
<dbReference type="SUPFAM" id="SSF52540">
    <property type="entry name" value="P-loop containing nucleoside triphosphate hydrolases"/>
    <property type="match status" value="1"/>
</dbReference>
<accession>A0AAV5QFH9</accession>
<dbReference type="Pfam" id="PF01121">
    <property type="entry name" value="CoaE"/>
    <property type="match status" value="1"/>
</dbReference>
<comment type="caution">
    <text evidence="3">The sequence shown here is derived from an EMBL/GenBank/DDBJ whole genome shotgun (WGS) entry which is preliminary data.</text>
</comment>
<reference evidence="3 4" key="1">
    <citation type="journal article" date="2023" name="Elife">
        <title>Identification of key yeast species and microbe-microbe interactions impacting larval growth of Drosophila in the wild.</title>
        <authorList>
            <person name="Mure A."/>
            <person name="Sugiura Y."/>
            <person name="Maeda R."/>
            <person name="Honda K."/>
            <person name="Sakurai N."/>
            <person name="Takahashi Y."/>
            <person name="Watada M."/>
            <person name="Katoh T."/>
            <person name="Gotoh A."/>
            <person name="Gotoh Y."/>
            <person name="Taniguchi I."/>
            <person name="Nakamura K."/>
            <person name="Hayashi T."/>
            <person name="Katayama T."/>
            <person name="Uemura T."/>
            <person name="Hattori Y."/>
        </authorList>
    </citation>
    <scope>NUCLEOTIDE SEQUENCE [LARGE SCALE GENOMIC DNA]</scope>
    <source>
        <strain evidence="3 4">SC-9</strain>
    </source>
</reference>
<evidence type="ECO:0000256" key="2">
    <source>
        <dbReference type="ARBA" id="ARBA00022840"/>
    </source>
</evidence>
<dbReference type="Gene3D" id="3.40.50.300">
    <property type="entry name" value="P-loop containing nucleotide triphosphate hydrolases"/>
    <property type="match status" value="1"/>
</dbReference>
<dbReference type="Proteomes" id="UP001360560">
    <property type="component" value="Unassembled WGS sequence"/>
</dbReference>
<keyword evidence="3" id="KW-0418">Kinase</keyword>
<keyword evidence="4" id="KW-1185">Reference proteome</keyword>
<protein>
    <submittedName>
        <fullName evidence="3">Dephospho-CoA kinase</fullName>
    </submittedName>
</protein>
<dbReference type="GeneID" id="90071468"/>
<keyword evidence="2" id="KW-0067">ATP-binding</keyword>
<dbReference type="RefSeq" id="XP_064850489.1">
    <property type="nucleotide sequence ID" value="XM_064994417.1"/>
</dbReference>
<dbReference type="GO" id="GO:0005524">
    <property type="term" value="F:ATP binding"/>
    <property type="evidence" value="ECO:0007669"/>
    <property type="project" value="UniProtKB-KW"/>
</dbReference>
<name>A0AAV5QFH9_9ASCO</name>
<keyword evidence="1" id="KW-0547">Nucleotide-binding</keyword>
<dbReference type="HAMAP" id="MF_00376">
    <property type="entry name" value="Dephospho_CoA_kinase"/>
    <property type="match status" value="1"/>
</dbReference>
<dbReference type="InterPro" id="IPR027417">
    <property type="entry name" value="P-loop_NTPase"/>
</dbReference>
<dbReference type="EMBL" id="BTFZ01000001">
    <property type="protein sequence ID" value="GMM33489.1"/>
    <property type="molecule type" value="Genomic_DNA"/>
</dbReference>
<dbReference type="GO" id="GO:0004140">
    <property type="term" value="F:dephospho-CoA kinase activity"/>
    <property type="evidence" value="ECO:0007669"/>
    <property type="project" value="InterPro"/>
</dbReference>
<dbReference type="PANTHER" id="PTHR10695:SF46">
    <property type="entry name" value="BIFUNCTIONAL COENZYME A SYNTHASE-RELATED"/>
    <property type="match status" value="1"/>
</dbReference>
<proteinExistence type="inferred from homology"/>
<dbReference type="AlphaFoldDB" id="A0AAV5QFH9"/>
<evidence type="ECO:0000256" key="1">
    <source>
        <dbReference type="ARBA" id="ARBA00022741"/>
    </source>
</evidence>
<organism evidence="3 4">
    <name type="scientific">Saccharomycopsis crataegensis</name>
    <dbReference type="NCBI Taxonomy" id="43959"/>
    <lineage>
        <taxon>Eukaryota</taxon>
        <taxon>Fungi</taxon>
        <taxon>Dikarya</taxon>
        <taxon>Ascomycota</taxon>
        <taxon>Saccharomycotina</taxon>
        <taxon>Saccharomycetes</taxon>
        <taxon>Saccharomycopsidaceae</taxon>
        <taxon>Saccharomycopsis</taxon>
    </lineage>
</organism>
<dbReference type="PANTHER" id="PTHR10695">
    <property type="entry name" value="DEPHOSPHO-COA KINASE-RELATED"/>
    <property type="match status" value="1"/>
</dbReference>
<gene>
    <name evidence="3" type="ORF">DASC09_008140</name>
</gene>
<dbReference type="NCBIfam" id="TIGR00152">
    <property type="entry name" value="dephospho-CoA kinase"/>
    <property type="match status" value="1"/>
</dbReference>
<evidence type="ECO:0000313" key="4">
    <source>
        <dbReference type="Proteomes" id="UP001360560"/>
    </source>
</evidence>
<dbReference type="InterPro" id="IPR001977">
    <property type="entry name" value="Depp_CoAkinase"/>
</dbReference>
<evidence type="ECO:0000313" key="3">
    <source>
        <dbReference type="EMBL" id="GMM33489.1"/>
    </source>
</evidence>
<dbReference type="PROSITE" id="PS51219">
    <property type="entry name" value="DPCK"/>
    <property type="match status" value="1"/>
</dbReference>